<reference evidence="1" key="2">
    <citation type="submission" date="2015-03" db="UniProtKB">
        <authorList>
            <consortium name="EnsemblPlants"/>
        </authorList>
    </citation>
    <scope>IDENTIFICATION</scope>
</reference>
<dbReference type="Proteomes" id="UP000026960">
    <property type="component" value="Chromosome 11"/>
</dbReference>
<evidence type="ECO:0000313" key="1">
    <source>
        <dbReference type="EnsemblPlants" id="OBART11G14680.1"/>
    </source>
</evidence>
<dbReference type="PaxDb" id="65489-OBART11G14680.1"/>
<sequence>MADPPSCAAEMRRKGGVVTMTPGAKTMATVAPCGLRNGRSALAHRIEDAEHWDWRPQPLRWRAHRLRLRYLMAAALQ</sequence>
<dbReference type="AlphaFoldDB" id="A0A0D3HM71"/>
<dbReference type="EnsemblPlants" id="OBART11G14680.1">
    <property type="protein sequence ID" value="OBART11G14680.1"/>
    <property type="gene ID" value="OBART11G14680"/>
</dbReference>
<dbReference type="Gramene" id="OBART11G14680.1">
    <property type="protein sequence ID" value="OBART11G14680.1"/>
    <property type="gene ID" value="OBART11G14680"/>
</dbReference>
<proteinExistence type="predicted"/>
<accession>A0A0D3HM71</accession>
<evidence type="ECO:0000313" key="2">
    <source>
        <dbReference type="Proteomes" id="UP000026960"/>
    </source>
</evidence>
<dbReference type="HOGENOM" id="CLU_2642392_0_0_1"/>
<keyword evidence="2" id="KW-1185">Reference proteome</keyword>
<organism evidence="1">
    <name type="scientific">Oryza barthii</name>
    <dbReference type="NCBI Taxonomy" id="65489"/>
    <lineage>
        <taxon>Eukaryota</taxon>
        <taxon>Viridiplantae</taxon>
        <taxon>Streptophyta</taxon>
        <taxon>Embryophyta</taxon>
        <taxon>Tracheophyta</taxon>
        <taxon>Spermatophyta</taxon>
        <taxon>Magnoliopsida</taxon>
        <taxon>Liliopsida</taxon>
        <taxon>Poales</taxon>
        <taxon>Poaceae</taxon>
        <taxon>BOP clade</taxon>
        <taxon>Oryzoideae</taxon>
        <taxon>Oryzeae</taxon>
        <taxon>Oryzinae</taxon>
        <taxon>Oryza</taxon>
    </lineage>
</organism>
<name>A0A0D3HM71_9ORYZ</name>
<protein>
    <submittedName>
        <fullName evidence="1">Uncharacterized protein</fullName>
    </submittedName>
</protein>
<reference evidence="1" key="1">
    <citation type="journal article" date="2009" name="Rice">
        <title>De Novo Next Generation Sequencing of Plant Genomes.</title>
        <authorList>
            <person name="Rounsley S."/>
            <person name="Marri P.R."/>
            <person name="Yu Y."/>
            <person name="He R."/>
            <person name="Sisneros N."/>
            <person name="Goicoechea J.L."/>
            <person name="Lee S.J."/>
            <person name="Angelova A."/>
            <person name="Kudrna D."/>
            <person name="Luo M."/>
            <person name="Affourtit J."/>
            <person name="Desany B."/>
            <person name="Knight J."/>
            <person name="Niazi F."/>
            <person name="Egholm M."/>
            <person name="Wing R.A."/>
        </authorList>
    </citation>
    <scope>NUCLEOTIDE SEQUENCE [LARGE SCALE GENOMIC DNA]</scope>
    <source>
        <strain evidence="1">cv. IRGC 105608</strain>
    </source>
</reference>